<dbReference type="AlphaFoldDB" id="A0A7D5Z4H5"/>
<dbReference type="Gene3D" id="3.10.310.50">
    <property type="match status" value="1"/>
</dbReference>
<protein>
    <submittedName>
        <fullName evidence="2">TPM domain-containing protein</fullName>
    </submittedName>
</protein>
<dbReference type="RefSeq" id="WP_180308134.1">
    <property type="nucleotide sequence ID" value="NZ_CP058952.1"/>
</dbReference>
<name>A0A7D5Z4H5_9NEIS</name>
<dbReference type="PANTHER" id="PTHR30373">
    <property type="entry name" value="UPF0603 PROTEIN YGCG"/>
    <property type="match status" value="1"/>
</dbReference>
<dbReference type="Pfam" id="PF04536">
    <property type="entry name" value="TPM_phosphatase"/>
    <property type="match status" value="1"/>
</dbReference>
<keyword evidence="3" id="KW-1185">Reference proteome</keyword>
<evidence type="ECO:0000313" key="3">
    <source>
        <dbReference type="Proteomes" id="UP000510822"/>
    </source>
</evidence>
<proteinExistence type="predicted"/>
<feature type="domain" description="TPM" evidence="1">
    <location>
        <begin position="27"/>
        <end position="143"/>
    </location>
</feature>
<evidence type="ECO:0000259" key="1">
    <source>
        <dbReference type="Pfam" id="PF04536"/>
    </source>
</evidence>
<sequence length="169" mass="19267">MHTNFARCWQQLQLNPFRSSLRDPALIRRLSQTIAQAEAGHRGEIRLVIEARLPLKQAWQGQTARQRAVQWFTDLHVWDTECNTGMVLYLLLAERKIELVADRGIAARVPQTQWDEICQRLQSDLALTQIEVGLATAITTLGQLLQQHFPLETAQINPNELDNTPVIVP</sequence>
<organism evidence="2 3">
    <name type="scientific">Chitinibacter fontanus</name>
    <dbReference type="NCBI Taxonomy" id="1737446"/>
    <lineage>
        <taxon>Bacteria</taxon>
        <taxon>Pseudomonadati</taxon>
        <taxon>Pseudomonadota</taxon>
        <taxon>Betaproteobacteria</taxon>
        <taxon>Neisseriales</taxon>
        <taxon>Chitinibacteraceae</taxon>
        <taxon>Chitinibacter</taxon>
    </lineage>
</organism>
<dbReference type="InterPro" id="IPR007621">
    <property type="entry name" value="TPM_dom"/>
</dbReference>
<accession>A0A7D5Z4H5</accession>
<dbReference type="EMBL" id="CP058952">
    <property type="protein sequence ID" value="QLI81003.1"/>
    <property type="molecule type" value="Genomic_DNA"/>
</dbReference>
<dbReference type="Proteomes" id="UP000510822">
    <property type="component" value="Chromosome"/>
</dbReference>
<dbReference type="KEGG" id="cfon:HZU75_05395"/>
<reference evidence="2 3" key="1">
    <citation type="journal article" date="2016" name="Int. J. Syst. Evol. Microbiol.">
        <title>Chitinibacter fontanus sp. nov., isolated from a spring.</title>
        <authorList>
            <person name="Sheu S.Y."/>
            <person name="Li Y.S."/>
            <person name="Young C.C."/>
            <person name="Chen W.M."/>
        </authorList>
    </citation>
    <scope>NUCLEOTIDE SEQUENCE [LARGE SCALE GENOMIC DNA]</scope>
    <source>
        <strain evidence="2 3">STM-7</strain>
    </source>
</reference>
<dbReference type="PANTHER" id="PTHR30373:SF8">
    <property type="entry name" value="BLL7265 PROTEIN"/>
    <property type="match status" value="1"/>
</dbReference>
<gene>
    <name evidence="2" type="ORF">HZU75_05395</name>
</gene>
<evidence type="ECO:0000313" key="2">
    <source>
        <dbReference type="EMBL" id="QLI81003.1"/>
    </source>
</evidence>